<accession>A0ABV9U9G2</accession>
<comment type="caution">
    <text evidence="4">The sequence shown here is derived from an EMBL/GenBank/DDBJ whole genome shotgun (WGS) entry which is preliminary data.</text>
</comment>
<dbReference type="InterPro" id="IPR011032">
    <property type="entry name" value="GroES-like_sf"/>
</dbReference>
<evidence type="ECO:0000313" key="4">
    <source>
        <dbReference type="EMBL" id="MFC4912476.1"/>
    </source>
</evidence>
<dbReference type="SMART" id="SM00829">
    <property type="entry name" value="PKS_ER"/>
    <property type="match status" value="1"/>
</dbReference>
<feature type="domain" description="Enoyl reductase (ER)" evidence="3">
    <location>
        <begin position="12"/>
        <end position="282"/>
    </location>
</feature>
<dbReference type="PANTHER" id="PTHR48106">
    <property type="entry name" value="QUINONE OXIDOREDUCTASE PIG3-RELATED"/>
    <property type="match status" value="1"/>
</dbReference>
<keyword evidence="5" id="KW-1185">Reference proteome</keyword>
<dbReference type="SUPFAM" id="SSF51735">
    <property type="entry name" value="NAD(P)-binding Rossmann-fold domains"/>
    <property type="match status" value="1"/>
</dbReference>
<name>A0ABV9U9G2_9ACTN</name>
<gene>
    <name evidence="4" type="ORF">ACFPCY_34610</name>
</gene>
<proteinExistence type="predicted"/>
<dbReference type="Gene3D" id="3.40.50.720">
    <property type="entry name" value="NAD(P)-binding Rossmann-like Domain"/>
    <property type="match status" value="2"/>
</dbReference>
<evidence type="ECO:0000256" key="1">
    <source>
        <dbReference type="ARBA" id="ARBA00022857"/>
    </source>
</evidence>
<dbReference type="EMBL" id="JBHSIT010000012">
    <property type="protein sequence ID" value="MFC4912476.1"/>
    <property type="molecule type" value="Genomic_DNA"/>
</dbReference>
<dbReference type="Gene3D" id="3.90.180.10">
    <property type="entry name" value="Medium-chain alcohol dehydrogenases, catalytic domain"/>
    <property type="match status" value="2"/>
</dbReference>
<organism evidence="4 5">
    <name type="scientific">Actinomadura gamaensis</name>
    <dbReference type="NCBI Taxonomy" id="1763541"/>
    <lineage>
        <taxon>Bacteria</taxon>
        <taxon>Bacillati</taxon>
        <taxon>Actinomycetota</taxon>
        <taxon>Actinomycetes</taxon>
        <taxon>Streptosporangiales</taxon>
        <taxon>Thermomonosporaceae</taxon>
        <taxon>Actinomadura</taxon>
    </lineage>
</organism>
<dbReference type="RefSeq" id="WP_378262421.1">
    <property type="nucleotide sequence ID" value="NZ_JBHSIT010000012.1"/>
</dbReference>
<reference evidence="5" key="1">
    <citation type="journal article" date="2019" name="Int. J. Syst. Evol. Microbiol.">
        <title>The Global Catalogue of Microorganisms (GCM) 10K type strain sequencing project: providing services to taxonomists for standard genome sequencing and annotation.</title>
        <authorList>
            <consortium name="The Broad Institute Genomics Platform"/>
            <consortium name="The Broad Institute Genome Sequencing Center for Infectious Disease"/>
            <person name="Wu L."/>
            <person name="Ma J."/>
        </authorList>
    </citation>
    <scope>NUCLEOTIDE SEQUENCE [LARGE SCALE GENOMIC DNA]</scope>
    <source>
        <strain evidence="5">KLKA75</strain>
    </source>
</reference>
<dbReference type="Pfam" id="PF08240">
    <property type="entry name" value="ADH_N"/>
    <property type="match status" value="1"/>
</dbReference>
<dbReference type="InterPro" id="IPR036291">
    <property type="entry name" value="NAD(P)-bd_dom_sf"/>
</dbReference>
<dbReference type="InterPro" id="IPR013154">
    <property type="entry name" value="ADH-like_N"/>
</dbReference>
<dbReference type="Pfam" id="PF13602">
    <property type="entry name" value="ADH_zinc_N_2"/>
    <property type="match status" value="1"/>
</dbReference>
<dbReference type="InterPro" id="IPR020843">
    <property type="entry name" value="ER"/>
</dbReference>
<keyword evidence="2" id="KW-0560">Oxidoreductase</keyword>
<sequence>METLAMAVTSFGPPENLKPVRMPVPEPGPDEVVVKVAAVAVNPADLGMREGRYPWADEPRLPLVPGYDLAGTIEVGTSDWPSGTAVIAITGHKNTQIGAYAEYVTLPTRFLARAPEGMDPAHAAALPLAGLTALTALAALDLAPGETLLVNGPRGAVGSLTVQIAEHRGIKVVGSGDGPVDAALDTVGGDRAQGAFDAVRDGGRYVTVVPEFWVPGGPFTEARGITPQVVGAQFDTGYLRELSRLASEGVLSTTIGERFPLTEAAEAHARLAAGGIRGKIILIP</sequence>
<keyword evidence="1" id="KW-0521">NADP</keyword>
<dbReference type="SUPFAM" id="SSF50129">
    <property type="entry name" value="GroES-like"/>
    <property type="match status" value="1"/>
</dbReference>
<evidence type="ECO:0000313" key="5">
    <source>
        <dbReference type="Proteomes" id="UP001595872"/>
    </source>
</evidence>
<dbReference type="Proteomes" id="UP001595872">
    <property type="component" value="Unassembled WGS sequence"/>
</dbReference>
<protein>
    <submittedName>
        <fullName evidence="4">Zinc-binding dehydrogenase</fullName>
    </submittedName>
</protein>
<evidence type="ECO:0000259" key="3">
    <source>
        <dbReference type="SMART" id="SM00829"/>
    </source>
</evidence>
<evidence type="ECO:0000256" key="2">
    <source>
        <dbReference type="ARBA" id="ARBA00023002"/>
    </source>
</evidence>